<accession>A0AB34G1U7</accession>
<comment type="caution">
    <text evidence="5">Lacks conserved residue(s) required for the propagation of feature annotation.</text>
</comment>
<comment type="pathway">
    <text evidence="5">Metabolic intermediate biosynthesis; acetyl-CoA biosynthesis; acetyl-CoA from acetate: step 1/2.</text>
</comment>
<dbReference type="PANTHER" id="PTHR21060:SF15">
    <property type="entry name" value="ACETATE KINASE-RELATED"/>
    <property type="match status" value="1"/>
</dbReference>
<feature type="binding site" evidence="5">
    <location>
        <position position="685"/>
    </location>
    <ligand>
        <name>Mg(2+)</name>
        <dbReference type="ChEBI" id="CHEBI:18420"/>
    </ligand>
</feature>
<dbReference type="Pfam" id="PF00871">
    <property type="entry name" value="Acetate_kinase"/>
    <property type="match status" value="1"/>
</dbReference>
<dbReference type="PROSITE" id="PS01076">
    <property type="entry name" value="ACETATE_KINASE_2"/>
    <property type="match status" value="1"/>
</dbReference>
<comment type="catalytic activity">
    <reaction evidence="5">
        <text>acetate + ATP = acetyl phosphate + ADP</text>
        <dbReference type="Rhea" id="RHEA:11352"/>
        <dbReference type="ChEBI" id="CHEBI:22191"/>
        <dbReference type="ChEBI" id="CHEBI:30089"/>
        <dbReference type="ChEBI" id="CHEBI:30616"/>
        <dbReference type="ChEBI" id="CHEBI:456216"/>
        <dbReference type="EC" id="2.7.2.1"/>
    </reaction>
</comment>
<feature type="binding site" evidence="5">
    <location>
        <position position="294"/>
    </location>
    <ligand>
        <name>Mg(2+)</name>
        <dbReference type="ChEBI" id="CHEBI:18420"/>
    </ligand>
</feature>
<protein>
    <recommendedName>
        <fullName evidence="5">Probable acetate kinase</fullName>
        <ecNumber evidence="5">2.7.2.1</ecNumber>
    </recommendedName>
    <alternativeName>
        <fullName evidence="5">Acetokinase</fullName>
    </alternativeName>
</protein>
<evidence type="ECO:0000313" key="7">
    <source>
        <dbReference type="EMBL" id="KAJ6445602.1"/>
    </source>
</evidence>
<keyword evidence="1 5" id="KW-0808">Transferase</keyword>
<dbReference type="HAMAP" id="MF_00020">
    <property type="entry name" value="Acetate_kinase"/>
    <property type="match status" value="1"/>
</dbReference>
<dbReference type="GO" id="GO:0005524">
    <property type="term" value="F:ATP binding"/>
    <property type="evidence" value="ECO:0007669"/>
    <property type="project" value="UniProtKB-KW"/>
</dbReference>
<proteinExistence type="inferred from homology"/>
<gene>
    <name evidence="7" type="primary">ackA</name>
    <name evidence="7" type="ORF">O9K51_00363</name>
</gene>
<feature type="compositionally biased region" description="Low complexity" evidence="6">
    <location>
        <begin position="1"/>
        <end position="16"/>
    </location>
</feature>
<feature type="binding site" evidence="5">
    <location>
        <position position="385"/>
    </location>
    <ligand>
        <name>substrate</name>
    </ligand>
</feature>
<dbReference type="PRINTS" id="PR00471">
    <property type="entry name" value="ACETATEKNASE"/>
</dbReference>
<dbReference type="InterPro" id="IPR000890">
    <property type="entry name" value="Aliphatic_acid_kin_short-chain"/>
</dbReference>
<dbReference type="GO" id="GO:0006083">
    <property type="term" value="P:acetate metabolic process"/>
    <property type="evidence" value="ECO:0007669"/>
    <property type="project" value="TreeGrafter"/>
</dbReference>
<sequence length="727" mass="79961">MAAASSSSGSSFTSSSLGRPPTYGRSYTSPVDSAWTPTSGISTISAPSTGASAAPQTSLRHLDLGPPGYQATITLFQDTPDERTVYLGPWEVVGSEQRRVLWQCSYQNELLEHYLPSDIPSEVHPHTLHSRHRQYHDPSDMERYLTFTEPHRIRYTTDEGVCIHDQYIQVRYEFTSVEGSIQFQGDVRRRDMINYFDVDVVWTNVHGRTDGFGKVKGIGAIQRLKMWRDRYTTFHSISVLANKTDRQYREYDVHLFEGELRGRDDRAKQVRLNVRSRRGIESPPPAMRVILAINAGSSSVKVSVYLADKNGSPRQIAEAQINGLTAPPAELKYIRGQTKVFKDKKVESPLKTQDDAFALILKTLIDDAELGEIKSKDDIAIAAHRIVHGGDYDESKLINEDTYHRLEELSDLAPLHNGPALTIVDSCIKSLPNASNVACFDSQYHATIPPHISTYPIDQKIAKKNGLRKYGFHGTSYEFISRSVAEFLGKDASKLNIIALHLGSGASACAIKAGKSWDTSMGLTPLAGLPGATRSGSVDPSLVFHYASDVGKLSPASTEHLHITLAEQILNKESGWKALTGTTDFRVISESDDPKHKLAFDLFVDRICGFVGSYYVSLRGEVDALVFAGGIGEKSALLRSAVLEQAGCLGFAIDENRNKNVGDAVVEDIGAAGAKHGVLVCQTDEQYEMARICATKPELWKHVDANRSTAGTRWNLGESGRGLSVST</sequence>
<dbReference type="Gene3D" id="3.30.420.40">
    <property type="match status" value="2"/>
</dbReference>
<dbReference type="GO" id="GO:0006085">
    <property type="term" value="P:acetyl-CoA biosynthetic process"/>
    <property type="evidence" value="ECO:0007669"/>
    <property type="project" value="UniProtKB-UniRule"/>
</dbReference>
<evidence type="ECO:0000256" key="3">
    <source>
        <dbReference type="ARBA" id="ARBA00022777"/>
    </source>
</evidence>
<keyword evidence="5" id="KW-0460">Magnesium</keyword>
<feature type="binding site" evidence="5">
    <location>
        <position position="301"/>
    </location>
    <ligand>
        <name>ATP</name>
        <dbReference type="ChEBI" id="CHEBI:30616"/>
    </ligand>
</feature>
<evidence type="ECO:0000313" key="8">
    <source>
        <dbReference type="Proteomes" id="UP001163105"/>
    </source>
</evidence>
<comment type="similarity">
    <text evidence="5">Belongs to the acetokinase family.</text>
</comment>
<keyword evidence="4 5" id="KW-0067">ATP-binding</keyword>
<dbReference type="InterPro" id="IPR023865">
    <property type="entry name" value="Aliphatic_acid_kinase_CS"/>
</dbReference>
<evidence type="ECO:0000256" key="6">
    <source>
        <dbReference type="SAM" id="MobiDB-lite"/>
    </source>
</evidence>
<evidence type="ECO:0000256" key="5">
    <source>
        <dbReference type="HAMAP-Rule" id="MF_03131"/>
    </source>
</evidence>
<dbReference type="GO" id="GO:0000287">
    <property type="term" value="F:magnesium ion binding"/>
    <property type="evidence" value="ECO:0007669"/>
    <property type="project" value="UniProtKB-UniRule"/>
</dbReference>
<feature type="binding site" evidence="5">
    <location>
        <begin position="584"/>
        <end position="586"/>
    </location>
    <ligand>
        <name>ATP</name>
        <dbReference type="ChEBI" id="CHEBI:30616"/>
    </ligand>
</feature>
<keyword evidence="8" id="KW-1185">Reference proteome</keyword>
<dbReference type="PANTHER" id="PTHR21060">
    <property type="entry name" value="ACETATE KINASE"/>
    <property type="match status" value="1"/>
</dbReference>
<comment type="caution">
    <text evidence="7">The sequence shown here is derived from an EMBL/GenBank/DDBJ whole genome shotgun (WGS) entry which is preliminary data.</text>
</comment>
<evidence type="ECO:0000256" key="4">
    <source>
        <dbReference type="ARBA" id="ARBA00022840"/>
    </source>
</evidence>
<feature type="compositionally biased region" description="Polar residues" evidence="6">
    <location>
        <begin position="25"/>
        <end position="59"/>
    </location>
</feature>
<dbReference type="PROSITE" id="PS01075">
    <property type="entry name" value="ACETATE_KINASE_1"/>
    <property type="match status" value="1"/>
</dbReference>
<evidence type="ECO:0000256" key="2">
    <source>
        <dbReference type="ARBA" id="ARBA00022741"/>
    </source>
</evidence>
<dbReference type="Proteomes" id="UP001163105">
    <property type="component" value="Unassembled WGS sequence"/>
</dbReference>
<name>A0AB34G1U7_9HYPO</name>
<reference evidence="7" key="1">
    <citation type="submission" date="2023-01" db="EMBL/GenBank/DDBJ databases">
        <title>The growth and conidiation of Purpureocillium lavendulum are regulated by nitrogen source and histone H3K14 acetylation.</title>
        <authorList>
            <person name="Tang P."/>
            <person name="Han J."/>
            <person name="Zhang C."/>
            <person name="Tang P."/>
            <person name="Qi F."/>
            <person name="Zhang K."/>
            <person name="Liang L."/>
        </authorList>
    </citation>
    <scope>NUCLEOTIDE SEQUENCE</scope>
    <source>
        <strain evidence="7">YMF1.00683</strain>
    </source>
</reference>
<comment type="cofactor">
    <cofactor evidence="5">
        <name>Mg(2+)</name>
        <dbReference type="ChEBI" id="CHEBI:18420"/>
    </cofactor>
</comment>
<feature type="binding site" evidence="5">
    <location>
        <begin position="501"/>
        <end position="505"/>
    </location>
    <ligand>
        <name>ATP</name>
        <dbReference type="ChEBI" id="CHEBI:30616"/>
    </ligand>
</feature>
<keyword evidence="3 5" id="KW-0418">Kinase</keyword>
<dbReference type="InterPro" id="IPR043129">
    <property type="entry name" value="ATPase_NBD"/>
</dbReference>
<dbReference type="SUPFAM" id="SSF53067">
    <property type="entry name" value="Actin-like ATPase domain"/>
    <property type="match status" value="2"/>
</dbReference>
<feature type="site" description="Transition state stabilizer" evidence="5">
    <location>
        <position position="473"/>
    </location>
</feature>
<organism evidence="7 8">
    <name type="scientific">Purpureocillium lavendulum</name>
    <dbReference type="NCBI Taxonomy" id="1247861"/>
    <lineage>
        <taxon>Eukaryota</taxon>
        <taxon>Fungi</taxon>
        <taxon>Dikarya</taxon>
        <taxon>Ascomycota</taxon>
        <taxon>Pezizomycotina</taxon>
        <taxon>Sordariomycetes</taxon>
        <taxon>Hypocreomycetidae</taxon>
        <taxon>Hypocreales</taxon>
        <taxon>Ophiocordycipitaceae</taxon>
        <taxon>Purpureocillium</taxon>
    </lineage>
</organism>
<dbReference type="AlphaFoldDB" id="A0AB34G1U7"/>
<dbReference type="EC" id="2.7.2.1" evidence="5"/>
<feature type="region of interest" description="Disordered" evidence="6">
    <location>
        <begin position="1"/>
        <end position="64"/>
    </location>
</feature>
<keyword evidence="5" id="KW-0479">Metal-binding</keyword>
<dbReference type="InterPro" id="IPR004372">
    <property type="entry name" value="Ac/propionate_kinase"/>
</dbReference>
<keyword evidence="2 5" id="KW-0547">Nucleotide-binding</keyword>
<evidence type="ECO:0000256" key="1">
    <source>
        <dbReference type="ARBA" id="ARBA00022679"/>
    </source>
</evidence>
<dbReference type="GO" id="GO:0008776">
    <property type="term" value="F:acetate kinase activity"/>
    <property type="evidence" value="ECO:0007669"/>
    <property type="project" value="UniProtKB-UniRule"/>
</dbReference>
<dbReference type="EMBL" id="JAQHRD010000001">
    <property type="protein sequence ID" value="KAJ6445602.1"/>
    <property type="molecule type" value="Genomic_DNA"/>
</dbReference>
<feature type="site" description="Transition state stabilizer" evidence="5">
    <location>
        <position position="534"/>
    </location>
</feature>
<feature type="active site" description="Proton donor/acceptor" evidence="5">
    <location>
        <position position="441"/>
    </location>
</feature>
<dbReference type="NCBIfam" id="TIGR00016">
    <property type="entry name" value="ackA"/>
    <property type="match status" value="1"/>
</dbReference>